<protein>
    <submittedName>
        <fullName evidence="2">Zinc finger C3H1-type containing</fullName>
    </submittedName>
</protein>
<dbReference type="Ensembl" id="ENSBMST00010030627.1">
    <property type="protein sequence ID" value="ENSBMSP00010027834.1"/>
    <property type="gene ID" value="ENSBMSG00010019991.1"/>
</dbReference>
<feature type="compositionally biased region" description="Polar residues" evidence="1">
    <location>
        <begin position="173"/>
        <end position="190"/>
    </location>
</feature>
<sequence>MATANTPAPASSGLSPKEEGELEDGEISDDDNNSQVRSRSSSSSSGGGLLPYPRRRPPHPARGGGSGGGGGSSSSSSSSQQQLRNFSRSRHVSERGHLRGHSSYRPKEPSLSESSPRPSFWERSHIALDLSVFEVRHYRGGSRWSRGRGGGERGGKPGGQSWRETSPPRKSSKSFGRSPSRKQNYSSKSENCGEETFEDLLLKYKQIQLELECINKDEKLALSSKEENVQEDPKTLNFEDQTSTDNVSIIKDSSKEVAPEEKTQVKTFQAFELKPLRQKLTLPGDKNRLKKVKDGTKQLSLKSDTTESSQVLYWVKEVFTPTPTPVPCLKFSA</sequence>
<evidence type="ECO:0000256" key="1">
    <source>
        <dbReference type="SAM" id="MobiDB-lite"/>
    </source>
</evidence>
<feature type="region of interest" description="Disordered" evidence="1">
    <location>
        <begin position="1"/>
        <end position="119"/>
    </location>
</feature>
<feature type="compositionally biased region" description="Basic and acidic residues" evidence="1">
    <location>
        <begin position="223"/>
        <end position="234"/>
    </location>
</feature>
<feature type="region of interest" description="Disordered" evidence="1">
    <location>
        <begin position="223"/>
        <end position="243"/>
    </location>
</feature>
<reference evidence="2" key="1">
    <citation type="submission" date="2023-09" db="UniProtKB">
        <authorList>
            <consortium name="Ensembl"/>
        </authorList>
    </citation>
    <scope>IDENTIFICATION</scope>
</reference>
<dbReference type="GO" id="GO:0005634">
    <property type="term" value="C:nucleus"/>
    <property type="evidence" value="ECO:0007669"/>
    <property type="project" value="TreeGrafter"/>
</dbReference>
<feature type="compositionally biased region" description="Acidic residues" evidence="1">
    <location>
        <begin position="20"/>
        <end position="32"/>
    </location>
</feature>
<dbReference type="InterPro" id="IPR039278">
    <property type="entry name" value="Red1"/>
</dbReference>
<evidence type="ECO:0000313" key="2">
    <source>
        <dbReference type="Ensembl" id="ENSBMSP00010027834.1"/>
    </source>
</evidence>
<feature type="compositionally biased region" description="Low complexity" evidence="1">
    <location>
        <begin position="73"/>
        <end position="86"/>
    </location>
</feature>
<dbReference type="PANTHER" id="PTHR21563:SF3">
    <property type="entry name" value="ZINC FINGER C3H1 DOMAIN-CONTAINING PROTEIN"/>
    <property type="match status" value="1"/>
</dbReference>
<dbReference type="GeneTree" id="ENSGT00390000001116"/>
<feature type="compositionally biased region" description="Gly residues" evidence="1">
    <location>
        <begin position="62"/>
        <end position="72"/>
    </location>
</feature>
<dbReference type="GO" id="GO:0000178">
    <property type="term" value="C:exosome (RNase complex)"/>
    <property type="evidence" value="ECO:0007669"/>
    <property type="project" value="TreeGrafter"/>
</dbReference>
<organism evidence="2">
    <name type="scientific">Balaenoptera musculus</name>
    <name type="common">Blue whale</name>
    <dbReference type="NCBI Taxonomy" id="9771"/>
    <lineage>
        <taxon>Eukaryota</taxon>
        <taxon>Metazoa</taxon>
        <taxon>Chordata</taxon>
        <taxon>Craniata</taxon>
        <taxon>Vertebrata</taxon>
        <taxon>Euteleostomi</taxon>
        <taxon>Mammalia</taxon>
        <taxon>Eutheria</taxon>
        <taxon>Laurasiatheria</taxon>
        <taxon>Artiodactyla</taxon>
        <taxon>Whippomorpha</taxon>
        <taxon>Cetacea</taxon>
        <taxon>Mysticeti</taxon>
        <taxon>Balaenopteridae</taxon>
        <taxon>Balaenoptera</taxon>
    </lineage>
</organism>
<gene>
    <name evidence="2" type="primary">ZFC3H1</name>
</gene>
<dbReference type="PANTHER" id="PTHR21563">
    <property type="entry name" value="ZINC FINGER C3H1 DOMAIN-CONTAINING PROTEIN"/>
    <property type="match status" value="1"/>
</dbReference>
<feature type="region of interest" description="Disordered" evidence="1">
    <location>
        <begin position="140"/>
        <end position="192"/>
    </location>
</feature>
<dbReference type="AlphaFoldDB" id="A0A8C0I649"/>
<proteinExistence type="predicted"/>
<accession>A0A8C0I649</accession>
<name>A0A8C0I649_BALMU</name>
<feature type="compositionally biased region" description="Polar residues" evidence="1">
    <location>
        <begin position="1"/>
        <end position="14"/>
    </location>
</feature>